<dbReference type="InterPro" id="IPR013839">
    <property type="entry name" value="DNAligase_adenylation"/>
</dbReference>
<feature type="binding site" evidence="10">
    <location>
        <position position="147"/>
    </location>
    <ligand>
        <name>NAD(+)</name>
        <dbReference type="ChEBI" id="CHEBI:57540"/>
    </ligand>
</feature>
<feature type="region of interest" description="Disordered" evidence="11">
    <location>
        <begin position="1"/>
        <end position="24"/>
    </location>
</feature>
<keyword evidence="6 10" id="KW-0520">NAD</keyword>
<dbReference type="Proteomes" id="UP000283295">
    <property type="component" value="Unassembled WGS sequence"/>
</dbReference>
<evidence type="ECO:0000256" key="5">
    <source>
        <dbReference type="ARBA" id="ARBA00022833"/>
    </source>
</evidence>
<feature type="binding site" evidence="10">
    <location>
        <position position="438"/>
    </location>
    <ligand>
        <name>Zn(2+)</name>
        <dbReference type="ChEBI" id="CHEBI:29105"/>
    </ligand>
</feature>
<reference evidence="13 14" key="1">
    <citation type="submission" date="2018-08" db="EMBL/GenBank/DDBJ databases">
        <title>A genome reference for cultivated species of the human gut microbiota.</title>
        <authorList>
            <person name="Zou Y."/>
            <person name="Xue W."/>
            <person name="Luo G."/>
        </authorList>
    </citation>
    <scope>NUCLEOTIDE SEQUENCE [LARGE SCALE GENOMIC DNA]</scope>
    <source>
        <strain evidence="13 14">AF22-21</strain>
    </source>
</reference>
<dbReference type="Gene3D" id="2.40.50.140">
    <property type="entry name" value="Nucleic acid-binding proteins"/>
    <property type="match status" value="1"/>
</dbReference>
<keyword evidence="4 10" id="KW-0227">DNA damage</keyword>
<dbReference type="Pfam" id="PF01653">
    <property type="entry name" value="DNA_ligase_aden"/>
    <property type="match status" value="1"/>
</dbReference>
<protein>
    <recommendedName>
        <fullName evidence="10">DNA ligase</fullName>
        <ecNumber evidence="10">6.5.1.2</ecNumber>
    </recommendedName>
    <alternativeName>
        <fullName evidence="10">Polydeoxyribonucleotide synthase [NAD(+)]</fullName>
    </alternativeName>
</protein>
<accession>A0A3R6APS8</accession>
<comment type="similarity">
    <text evidence="10">Belongs to the NAD-dependent DNA ligase family. LigA subfamily.</text>
</comment>
<dbReference type="PIRSF" id="PIRSF001604">
    <property type="entry name" value="LigA"/>
    <property type="match status" value="1"/>
</dbReference>
<keyword evidence="8 10" id="KW-0464">Manganese</keyword>
<dbReference type="InterPro" id="IPR004150">
    <property type="entry name" value="NAD_DNA_ligase_OB"/>
</dbReference>
<feature type="binding site" evidence="10">
    <location>
        <position position="408"/>
    </location>
    <ligand>
        <name>Zn(2+)</name>
        <dbReference type="ChEBI" id="CHEBI:29105"/>
    </ligand>
</feature>
<keyword evidence="1 10" id="KW-0436">Ligase</keyword>
<keyword evidence="3 10" id="KW-0479">Metal-binding</keyword>
<proteinExistence type="inferred from homology"/>
<evidence type="ECO:0000256" key="8">
    <source>
        <dbReference type="ARBA" id="ARBA00023211"/>
    </source>
</evidence>
<dbReference type="SMART" id="SM00532">
    <property type="entry name" value="LIGANc"/>
    <property type="match status" value="1"/>
</dbReference>
<dbReference type="Gene3D" id="1.10.150.20">
    <property type="entry name" value="5' to 3' exonuclease, C-terminal subdomain"/>
    <property type="match status" value="2"/>
</dbReference>
<dbReference type="HAMAP" id="MF_01588">
    <property type="entry name" value="DNA_ligase_A"/>
    <property type="match status" value="1"/>
</dbReference>
<dbReference type="NCBIfam" id="TIGR00575">
    <property type="entry name" value="dnlj"/>
    <property type="match status" value="1"/>
</dbReference>
<evidence type="ECO:0000256" key="10">
    <source>
        <dbReference type="HAMAP-Rule" id="MF_01588"/>
    </source>
</evidence>
<dbReference type="InterPro" id="IPR001357">
    <property type="entry name" value="BRCT_dom"/>
</dbReference>
<sequence>MEDISRNTSENIKENNDISSNNDNGKITRIKELVKQLNDAAKKYYMEDTEIMSNLEYDALYDELSALEKETGMVMSNSPTVKVGYEVVSELPKEAHEHPMLSLDKTKDVGALASWLGGQKGVISWKMDGLTVVLTYENGEMIKAVTRGNGEIGEVITNNAKVFANVPHHIPYKGKLTIRGEAVIKYSDFNAINEKITDAESKYKNPRNLCSGSVRQLDNKITKERNVHFFAFNLVDGEDVDFHNSFKYQLDWLVQQGFTVVEHYLTDSAALPDKVREFSEKITENDFPSDGLVLMLDDLAYGRSLGTTAKFPRNAMAFKWADEEAITHLRYVEWSPSRTGLINPVAVFDPVELEGTTVSRASIHNVSILKSLALGEGDEISVYKANMIIPQIARNLTMSGNVVIPAACPACGGETEIVREEGGAASGVETLYCTNQFCPAKKLKSFSHYVSRNALNIDGLSEATIEKFIDEKILEELPDLYKLEAHREHIVELEGFGEKSYNKLVAAVDASRQTNMWRLVNGLGIANVGEATAKLMAKHFANDMDAMEKADVSAYVEIDGIGQVIAEDIVRYFENEKNCAIIDRLMAELTFVDETSDTEQDLAGKVFVITGSLTHFDNRNQLKELIESRGGQVTGSVSAKTSYLINNDVNSTSSKNKKAKSLDVPIISEEDFLELIGQ</sequence>
<feature type="active site" description="N6-AMP-lysine intermediate" evidence="10">
    <location>
        <position position="126"/>
    </location>
</feature>
<feature type="binding site" evidence="10">
    <location>
        <position position="319"/>
    </location>
    <ligand>
        <name>NAD(+)</name>
        <dbReference type="ChEBI" id="CHEBI:57540"/>
    </ligand>
</feature>
<dbReference type="InterPro" id="IPR013840">
    <property type="entry name" value="DNAligase_N"/>
</dbReference>
<keyword evidence="2 10" id="KW-0235">DNA replication</keyword>
<feature type="domain" description="BRCT" evidence="12">
    <location>
        <begin position="597"/>
        <end position="678"/>
    </location>
</feature>
<evidence type="ECO:0000313" key="13">
    <source>
        <dbReference type="EMBL" id="RGS34895.1"/>
    </source>
</evidence>
<dbReference type="GO" id="GO:0046872">
    <property type="term" value="F:metal ion binding"/>
    <property type="evidence" value="ECO:0007669"/>
    <property type="project" value="UniProtKB-KW"/>
</dbReference>
<comment type="function">
    <text evidence="10">DNA ligase that catalyzes the formation of phosphodiester linkages between 5'-phosphoryl and 3'-hydroxyl groups in double-stranded DNA using NAD as a coenzyme and as the energy source for the reaction. It is essential for DNA replication and repair of damaged DNA.</text>
</comment>
<dbReference type="AlphaFoldDB" id="A0A3R6APS8"/>
<dbReference type="InterPro" id="IPR001679">
    <property type="entry name" value="DNA_ligase"/>
</dbReference>
<evidence type="ECO:0000256" key="6">
    <source>
        <dbReference type="ARBA" id="ARBA00023027"/>
    </source>
</evidence>
<dbReference type="SUPFAM" id="SSF47781">
    <property type="entry name" value="RuvA domain 2-like"/>
    <property type="match status" value="1"/>
</dbReference>
<dbReference type="SUPFAM" id="SSF50249">
    <property type="entry name" value="Nucleic acid-binding proteins"/>
    <property type="match status" value="1"/>
</dbReference>
<evidence type="ECO:0000256" key="11">
    <source>
        <dbReference type="SAM" id="MobiDB-lite"/>
    </source>
</evidence>
<dbReference type="NCBIfam" id="NF005932">
    <property type="entry name" value="PRK07956.1"/>
    <property type="match status" value="1"/>
</dbReference>
<dbReference type="EC" id="6.5.1.2" evidence="10"/>
<evidence type="ECO:0000256" key="4">
    <source>
        <dbReference type="ARBA" id="ARBA00022763"/>
    </source>
</evidence>
<dbReference type="PROSITE" id="PS50172">
    <property type="entry name" value="BRCT"/>
    <property type="match status" value="1"/>
</dbReference>
<name>A0A3R6APS8_9FIRM</name>
<comment type="cofactor">
    <cofactor evidence="10">
        <name>Mg(2+)</name>
        <dbReference type="ChEBI" id="CHEBI:18420"/>
    </cofactor>
    <cofactor evidence="10">
        <name>Mn(2+)</name>
        <dbReference type="ChEBI" id="CHEBI:29035"/>
    </cofactor>
</comment>
<dbReference type="Gene3D" id="3.30.470.30">
    <property type="entry name" value="DNA ligase/mRNA capping enzyme"/>
    <property type="match status" value="1"/>
</dbReference>
<evidence type="ECO:0000256" key="3">
    <source>
        <dbReference type="ARBA" id="ARBA00022723"/>
    </source>
</evidence>
<dbReference type="InterPro" id="IPR036420">
    <property type="entry name" value="BRCT_dom_sf"/>
</dbReference>
<comment type="caution">
    <text evidence="10">Lacks conserved residue(s) required for the propagation of feature annotation.</text>
</comment>
<feature type="binding site" evidence="10">
    <location>
        <begin position="102"/>
        <end position="103"/>
    </location>
    <ligand>
        <name>NAD(+)</name>
        <dbReference type="ChEBI" id="CHEBI:57540"/>
    </ligand>
</feature>
<keyword evidence="5 10" id="KW-0862">Zinc</keyword>
<feature type="compositionally biased region" description="Polar residues" evidence="11">
    <location>
        <begin position="1"/>
        <end position="10"/>
    </location>
</feature>
<dbReference type="OrthoDB" id="9759736at2"/>
<dbReference type="SUPFAM" id="SSF56091">
    <property type="entry name" value="DNA ligase/mRNA capping enzyme, catalytic domain"/>
    <property type="match status" value="1"/>
</dbReference>
<evidence type="ECO:0000256" key="7">
    <source>
        <dbReference type="ARBA" id="ARBA00023204"/>
    </source>
</evidence>
<dbReference type="EMBL" id="QRVK01000082">
    <property type="protein sequence ID" value="RGS34895.1"/>
    <property type="molecule type" value="Genomic_DNA"/>
</dbReference>
<dbReference type="GO" id="GO:0006260">
    <property type="term" value="P:DNA replication"/>
    <property type="evidence" value="ECO:0007669"/>
    <property type="project" value="UniProtKB-KW"/>
</dbReference>
<dbReference type="GO" id="GO:0003911">
    <property type="term" value="F:DNA ligase (NAD+) activity"/>
    <property type="evidence" value="ECO:0007669"/>
    <property type="project" value="UniProtKB-UniRule"/>
</dbReference>
<dbReference type="SUPFAM" id="SSF52113">
    <property type="entry name" value="BRCT domain"/>
    <property type="match status" value="1"/>
</dbReference>
<gene>
    <name evidence="10" type="primary">ligA</name>
    <name evidence="13" type="ORF">DWX94_14340</name>
</gene>
<keyword evidence="7 10" id="KW-0234">DNA repair</keyword>
<evidence type="ECO:0000256" key="2">
    <source>
        <dbReference type="ARBA" id="ARBA00022705"/>
    </source>
</evidence>
<dbReference type="GO" id="GO:0006281">
    <property type="term" value="P:DNA repair"/>
    <property type="evidence" value="ECO:0007669"/>
    <property type="project" value="UniProtKB-KW"/>
</dbReference>
<evidence type="ECO:0000256" key="1">
    <source>
        <dbReference type="ARBA" id="ARBA00022598"/>
    </source>
</evidence>
<dbReference type="Gene3D" id="3.40.50.10190">
    <property type="entry name" value="BRCT domain"/>
    <property type="match status" value="1"/>
</dbReference>
<organism evidence="13 14">
    <name type="scientific">Coprococcus eutactus</name>
    <dbReference type="NCBI Taxonomy" id="33043"/>
    <lineage>
        <taxon>Bacteria</taxon>
        <taxon>Bacillati</taxon>
        <taxon>Bacillota</taxon>
        <taxon>Clostridia</taxon>
        <taxon>Lachnospirales</taxon>
        <taxon>Lachnospiraceae</taxon>
        <taxon>Coprococcus</taxon>
    </lineage>
</organism>
<dbReference type="InterPro" id="IPR041663">
    <property type="entry name" value="DisA/LigA_HHH"/>
</dbReference>
<dbReference type="Gene3D" id="1.10.287.610">
    <property type="entry name" value="Helix hairpin bin"/>
    <property type="match status" value="1"/>
</dbReference>
<feature type="binding site" evidence="10">
    <location>
        <position position="181"/>
    </location>
    <ligand>
        <name>NAD(+)</name>
        <dbReference type="ChEBI" id="CHEBI:57540"/>
    </ligand>
</feature>
<dbReference type="InterPro" id="IPR010994">
    <property type="entry name" value="RuvA_2-like"/>
</dbReference>
<dbReference type="InterPro" id="IPR012340">
    <property type="entry name" value="NA-bd_OB-fold"/>
</dbReference>
<dbReference type="Pfam" id="PF03120">
    <property type="entry name" value="OB_DNA_ligase"/>
    <property type="match status" value="1"/>
</dbReference>
<dbReference type="Pfam" id="PF12826">
    <property type="entry name" value="HHH_2"/>
    <property type="match status" value="1"/>
</dbReference>
<evidence type="ECO:0000256" key="9">
    <source>
        <dbReference type="ARBA" id="ARBA00034005"/>
    </source>
</evidence>
<evidence type="ECO:0000259" key="12">
    <source>
        <dbReference type="PROSITE" id="PS50172"/>
    </source>
</evidence>
<dbReference type="Pfam" id="PF00533">
    <property type="entry name" value="BRCT"/>
    <property type="match status" value="1"/>
</dbReference>
<feature type="binding site" evidence="10">
    <location>
        <position position="411"/>
    </location>
    <ligand>
        <name>Zn(2+)</name>
        <dbReference type="ChEBI" id="CHEBI:29105"/>
    </ligand>
</feature>
<dbReference type="CDD" id="cd17748">
    <property type="entry name" value="BRCT_DNA_ligase_like"/>
    <property type="match status" value="1"/>
</dbReference>
<keyword evidence="10" id="KW-0460">Magnesium</keyword>
<comment type="caution">
    <text evidence="13">The sequence shown here is derived from an EMBL/GenBank/DDBJ whole genome shotgun (WGS) entry which is preliminary data.</text>
</comment>
<dbReference type="SMART" id="SM00292">
    <property type="entry name" value="BRCT"/>
    <property type="match status" value="1"/>
</dbReference>
<comment type="catalytic activity">
    <reaction evidence="9 10">
        <text>NAD(+) + (deoxyribonucleotide)n-3'-hydroxyl + 5'-phospho-(deoxyribonucleotide)m = (deoxyribonucleotide)n+m + AMP + beta-nicotinamide D-nucleotide.</text>
        <dbReference type="EC" id="6.5.1.2"/>
    </reaction>
</comment>
<evidence type="ECO:0000313" key="14">
    <source>
        <dbReference type="Proteomes" id="UP000283295"/>
    </source>
</evidence>